<proteinExistence type="predicted"/>
<dbReference type="EMBL" id="RCHS01000720">
    <property type="protein sequence ID" value="RMX57171.1"/>
    <property type="molecule type" value="Genomic_DNA"/>
</dbReference>
<protein>
    <submittedName>
        <fullName evidence="1">Uncharacterized protein</fullName>
    </submittedName>
</protein>
<dbReference type="AlphaFoldDB" id="A0A3M6UU18"/>
<organism evidence="1 2">
    <name type="scientific">Pocillopora damicornis</name>
    <name type="common">Cauliflower coral</name>
    <name type="synonym">Millepora damicornis</name>
    <dbReference type="NCBI Taxonomy" id="46731"/>
    <lineage>
        <taxon>Eukaryota</taxon>
        <taxon>Metazoa</taxon>
        <taxon>Cnidaria</taxon>
        <taxon>Anthozoa</taxon>
        <taxon>Hexacorallia</taxon>
        <taxon>Scleractinia</taxon>
        <taxon>Astrocoeniina</taxon>
        <taxon>Pocilloporidae</taxon>
        <taxon>Pocillopora</taxon>
    </lineage>
</organism>
<accession>A0A3M6UU18</accession>
<sequence>MSTVKSHCYYFKYYLSRIIYNFIFQAPLPKIKLNSFTVSDCGSAPGQIFEVKISSVKTPICLKGDFHISGQHPGRFSIVYKAAISGKIMGFIPYALDIPLCKNPDGAKSCYQTVDCEEVKELLGDPNAKVENHACILKTGDIKFLIMANMKGPLPVSSSVVAGISNTKVSTQVDATDIHLPNNYVKIACIGQDMAIKIKS</sequence>
<evidence type="ECO:0000313" key="2">
    <source>
        <dbReference type="Proteomes" id="UP000275408"/>
    </source>
</evidence>
<keyword evidence="2" id="KW-1185">Reference proteome</keyword>
<reference evidence="1 2" key="1">
    <citation type="journal article" date="2018" name="Sci. Rep.">
        <title>Comparative analysis of the Pocillopora damicornis genome highlights role of immune system in coral evolution.</title>
        <authorList>
            <person name="Cunning R."/>
            <person name="Bay R.A."/>
            <person name="Gillette P."/>
            <person name="Baker A.C."/>
            <person name="Traylor-Knowles N."/>
        </authorList>
    </citation>
    <scope>NUCLEOTIDE SEQUENCE [LARGE SCALE GENOMIC DNA]</scope>
    <source>
        <strain evidence="1">RSMAS</strain>
        <tissue evidence="1">Whole animal</tissue>
    </source>
</reference>
<comment type="caution">
    <text evidence="1">The sequence shown here is derived from an EMBL/GenBank/DDBJ whole genome shotgun (WGS) entry which is preliminary data.</text>
</comment>
<dbReference type="OrthoDB" id="10341588at2759"/>
<dbReference type="STRING" id="46731.A0A3M6UU18"/>
<gene>
    <name evidence="1" type="ORF">pdam_00024904</name>
</gene>
<evidence type="ECO:0000313" key="1">
    <source>
        <dbReference type="EMBL" id="RMX57171.1"/>
    </source>
</evidence>
<name>A0A3M6UU18_POCDA</name>
<dbReference type="Proteomes" id="UP000275408">
    <property type="component" value="Unassembled WGS sequence"/>
</dbReference>